<feature type="domain" description="Fibronectin type-III" evidence="1">
    <location>
        <begin position="159"/>
        <end position="260"/>
    </location>
</feature>
<proteinExistence type="predicted"/>
<dbReference type="CDD" id="cd00063">
    <property type="entry name" value="FN3"/>
    <property type="match status" value="1"/>
</dbReference>
<keyword evidence="3" id="KW-1185">Reference proteome</keyword>
<dbReference type="InterPro" id="IPR036116">
    <property type="entry name" value="FN3_sf"/>
</dbReference>
<dbReference type="PROSITE" id="PS51257">
    <property type="entry name" value="PROKAR_LIPOPROTEIN"/>
    <property type="match status" value="1"/>
</dbReference>
<organism evidence="2 3">
    <name type="scientific">Candidatus Electrothrix marina</name>
    <dbReference type="NCBI Taxonomy" id="1859130"/>
    <lineage>
        <taxon>Bacteria</taxon>
        <taxon>Pseudomonadati</taxon>
        <taxon>Thermodesulfobacteriota</taxon>
        <taxon>Desulfobulbia</taxon>
        <taxon>Desulfobulbales</taxon>
        <taxon>Desulfobulbaceae</taxon>
        <taxon>Candidatus Electrothrix</taxon>
    </lineage>
</organism>
<dbReference type="AlphaFoldDB" id="A0A444JGV7"/>
<evidence type="ECO:0000259" key="1">
    <source>
        <dbReference type="PROSITE" id="PS50853"/>
    </source>
</evidence>
<dbReference type="Gene3D" id="2.60.40.10">
    <property type="entry name" value="Immunoglobulins"/>
    <property type="match status" value="2"/>
</dbReference>
<dbReference type="SMART" id="SM00060">
    <property type="entry name" value="FN3"/>
    <property type="match status" value="2"/>
</dbReference>
<dbReference type="PROSITE" id="PS50853">
    <property type="entry name" value="FN3"/>
    <property type="match status" value="1"/>
</dbReference>
<dbReference type="Proteomes" id="UP000288892">
    <property type="component" value="Unassembled WGS sequence"/>
</dbReference>
<reference evidence="2 3" key="1">
    <citation type="submission" date="2017-01" db="EMBL/GenBank/DDBJ databases">
        <title>The cable genome- insights into the physiology and evolution of filamentous bacteria capable of sulfide oxidation via long distance electron transfer.</title>
        <authorList>
            <person name="Schreiber L."/>
            <person name="Bjerg J.T."/>
            <person name="Boggild A."/>
            <person name="Van De Vossenberg J."/>
            <person name="Meysman F."/>
            <person name="Nielsen L.P."/>
            <person name="Schramm A."/>
            <person name="Kjeldsen K.U."/>
        </authorList>
    </citation>
    <scope>NUCLEOTIDE SEQUENCE [LARGE SCALE GENOMIC DNA]</scope>
    <source>
        <strain evidence="2">A5</strain>
    </source>
</reference>
<evidence type="ECO:0000313" key="2">
    <source>
        <dbReference type="EMBL" id="RWX52198.1"/>
    </source>
</evidence>
<name>A0A444JGV7_9BACT</name>
<accession>A0A444JGV7</accession>
<comment type="caution">
    <text evidence="2">The sequence shown here is derived from an EMBL/GenBank/DDBJ whole genome shotgun (WGS) entry which is preliminary data.</text>
</comment>
<protein>
    <recommendedName>
        <fullName evidence="1">Fibronectin type-III domain-containing protein</fullName>
    </recommendedName>
</protein>
<sequence>MMKMDVMRRGSFVCSLLSGLLLIGLSGCGYKNDPVAPQALVPVPVSDLRYELTDKGAVLHWSYPTRTVGGDELTEIDSFMLYRAEVASGSYCETCPVPFGSPIKVDGGLIPEREGRRAASYEIGLLRPAHKYFFKVQSRTGWLTPSADSNQVSFTWETPPAIPQDLVAEVGSNMISLQWQPVSGHLDGSTADNIKYQVSRREGKGAFKNVGNLLTEPEFVDTEVTGGHEYTYRVQALSDYDGDMVAGEFSKPFQVEVVDLIAPATPENVTTARTAASVKIFWDQGEEADLAGYRIYRRLGNEDDPVMIGEVKIPYNIYEDTEAPDENIYVYYSVSSFDKSDPANESERSAEVEGE</sequence>
<gene>
    <name evidence="2" type="ORF">VU01_103010</name>
</gene>
<dbReference type="InterPro" id="IPR013783">
    <property type="entry name" value="Ig-like_fold"/>
</dbReference>
<dbReference type="EMBL" id="MTKS01000030">
    <property type="protein sequence ID" value="RWX52198.1"/>
    <property type="molecule type" value="Genomic_DNA"/>
</dbReference>
<dbReference type="SUPFAM" id="SSF49265">
    <property type="entry name" value="Fibronectin type III"/>
    <property type="match status" value="2"/>
</dbReference>
<dbReference type="InterPro" id="IPR003961">
    <property type="entry name" value="FN3_dom"/>
</dbReference>
<evidence type="ECO:0000313" key="3">
    <source>
        <dbReference type="Proteomes" id="UP000288892"/>
    </source>
</evidence>